<dbReference type="SUPFAM" id="SSF55811">
    <property type="entry name" value="Nudix"/>
    <property type="match status" value="1"/>
</dbReference>
<dbReference type="Gene3D" id="3.90.79.10">
    <property type="entry name" value="Nucleoside Triphosphate Pyrophosphohydrolase"/>
    <property type="match status" value="1"/>
</dbReference>
<gene>
    <name evidence="4" type="ORF">IAA55_10765</name>
</gene>
<accession>A0A9D1EBL6</accession>
<organism evidence="4 5">
    <name type="scientific">Candidatus Pullilachnospira gallistercoris</name>
    <dbReference type="NCBI Taxonomy" id="2840911"/>
    <lineage>
        <taxon>Bacteria</taxon>
        <taxon>Bacillati</taxon>
        <taxon>Bacillota</taxon>
        <taxon>Clostridia</taxon>
        <taxon>Lachnospirales</taxon>
        <taxon>Lachnospiraceae</taxon>
        <taxon>Lachnospiraceae incertae sedis</taxon>
        <taxon>Candidatus Pullilachnospira</taxon>
    </lineage>
</organism>
<dbReference type="PANTHER" id="PTHR11839">
    <property type="entry name" value="UDP/ADP-SUGAR PYROPHOSPHATASE"/>
    <property type="match status" value="1"/>
</dbReference>
<keyword evidence="2 4" id="KW-0378">Hydrolase</keyword>
<evidence type="ECO:0000256" key="2">
    <source>
        <dbReference type="ARBA" id="ARBA00022801"/>
    </source>
</evidence>
<dbReference type="InterPro" id="IPR015797">
    <property type="entry name" value="NUDIX_hydrolase-like_dom_sf"/>
</dbReference>
<protein>
    <submittedName>
        <fullName evidence="4">NUDIX hydrolase</fullName>
    </submittedName>
</protein>
<evidence type="ECO:0000256" key="1">
    <source>
        <dbReference type="ARBA" id="ARBA00001946"/>
    </source>
</evidence>
<evidence type="ECO:0000259" key="3">
    <source>
        <dbReference type="PROSITE" id="PS51462"/>
    </source>
</evidence>
<dbReference type="EMBL" id="DVHM01000183">
    <property type="protein sequence ID" value="HIR71743.1"/>
    <property type="molecule type" value="Genomic_DNA"/>
</dbReference>
<dbReference type="PANTHER" id="PTHR11839:SF18">
    <property type="entry name" value="NUDIX HYDROLASE DOMAIN-CONTAINING PROTEIN"/>
    <property type="match status" value="1"/>
</dbReference>
<feature type="domain" description="Nudix hydrolase" evidence="3">
    <location>
        <begin position="40"/>
        <end position="174"/>
    </location>
</feature>
<sequence length="184" mass="20483">MDHVEVKKRTLVHRGSIVDVYQDEVQLPDGGTELWDYVEHRKGAAAVVPVLPDGRILMVAQYRPALGRMTLEIPAGSRDSVEEDTAVCAARELEEETGYKAGRMEPLLSLRTTVAFCNEMIDVYLARDLTKGHQHLDEAESIEVGAYELSDLMGRIFAGKIQDGKTVSGILAYYAKMQEEQQAE</sequence>
<dbReference type="Proteomes" id="UP000823912">
    <property type="component" value="Unassembled WGS sequence"/>
</dbReference>
<dbReference type="GO" id="GO:0016787">
    <property type="term" value="F:hydrolase activity"/>
    <property type="evidence" value="ECO:0007669"/>
    <property type="project" value="UniProtKB-KW"/>
</dbReference>
<dbReference type="GO" id="GO:0006753">
    <property type="term" value="P:nucleoside phosphate metabolic process"/>
    <property type="evidence" value="ECO:0007669"/>
    <property type="project" value="TreeGrafter"/>
</dbReference>
<dbReference type="AlphaFoldDB" id="A0A9D1EBL6"/>
<comment type="cofactor">
    <cofactor evidence="1">
        <name>Mg(2+)</name>
        <dbReference type="ChEBI" id="CHEBI:18420"/>
    </cofactor>
</comment>
<dbReference type="GO" id="GO:0019693">
    <property type="term" value="P:ribose phosphate metabolic process"/>
    <property type="evidence" value="ECO:0007669"/>
    <property type="project" value="TreeGrafter"/>
</dbReference>
<dbReference type="Pfam" id="PF00293">
    <property type="entry name" value="NUDIX"/>
    <property type="match status" value="1"/>
</dbReference>
<evidence type="ECO:0000313" key="4">
    <source>
        <dbReference type="EMBL" id="HIR71743.1"/>
    </source>
</evidence>
<proteinExistence type="predicted"/>
<dbReference type="InterPro" id="IPR000086">
    <property type="entry name" value="NUDIX_hydrolase_dom"/>
</dbReference>
<dbReference type="PROSITE" id="PS51462">
    <property type="entry name" value="NUDIX"/>
    <property type="match status" value="1"/>
</dbReference>
<name>A0A9D1EBL6_9FIRM</name>
<reference evidence="4" key="1">
    <citation type="submission" date="2020-10" db="EMBL/GenBank/DDBJ databases">
        <authorList>
            <person name="Gilroy R."/>
        </authorList>
    </citation>
    <scope>NUCLEOTIDE SEQUENCE</scope>
    <source>
        <strain evidence="4">ChiSjej5B23-6657</strain>
    </source>
</reference>
<comment type="caution">
    <text evidence="4">The sequence shown here is derived from an EMBL/GenBank/DDBJ whole genome shotgun (WGS) entry which is preliminary data.</text>
</comment>
<reference evidence="4" key="2">
    <citation type="journal article" date="2021" name="PeerJ">
        <title>Extensive microbial diversity within the chicken gut microbiome revealed by metagenomics and culture.</title>
        <authorList>
            <person name="Gilroy R."/>
            <person name="Ravi A."/>
            <person name="Getino M."/>
            <person name="Pursley I."/>
            <person name="Horton D.L."/>
            <person name="Alikhan N.F."/>
            <person name="Baker D."/>
            <person name="Gharbi K."/>
            <person name="Hall N."/>
            <person name="Watson M."/>
            <person name="Adriaenssens E.M."/>
            <person name="Foster-Nyarko E."/>
            <person name="Jarju S."/>
            <person name="Secka A."/>
            <person name="Antonio M."/>
            <person name="Oren A."/>
            <person name="Chaudhuri R.R."/>
            <person name="La Ragione R."/>
            <person name="Hildebrand F."/>
            <person name="Pallen M.J."/>
        </authorList>
    </citation>
    <scope>NUCLEOTIDE SEQUENCE</scope>
    <source>
        <strain evidence="4">ChiSjej5B23-6657</strain>
    </source>
</reference>
<evidence type="ECO:0000313" key="5">
    <source>
        <dbReference type="Proteomes" id="UP000823912"/>
    </source>
</evidence>